<keyword evidence="3" id="KW-1185">Reference proteome</keyword>
<dbReference type="Pfam" id="PF05678">
    <property type="entry name" value="VQ"/>
    <property type="match status" value="1"/>
</dbReference>
<reference evidence="2 3" key="1">
    <citation type="submission" date="2024-02" db="EMBL/GenBank/DDBJ databases">
        <title>High-quality chromosome-scale genome assembly of Pensacola bahiagrass (Paspalum notatum Flugge var. saurae).</title>
        <authorList>
            <person name="Vega J.M."/>
            <person name="Podio M."/>
            <person name="Orjuela J."/>
            <person name="Siena L.A."/>
            <person name="Pessino S.C."/>
            <person name="Combes M.C."/>
            <person name="Mariac C."/>
            <person name="Albertini E."/>
            <person name="Pupilli F."/>
            <person name="Ortiz J.P.A."/>
            <person name="Leblanc O."/>
        </authorList>
    </citation>
    <scope>NUCLEOTIDE SEQUENCE [LARGE SCALE GENOMIC DNA]</scope>
    <source>
        <strain evidence="2">R1</strain>
        <tissue evidence="2">Leaf</tissue>
    </source>
</reference>
<accession>A0AAQ3TK10</accession>
<dbReference type="EMBL" id="CP144749">
    <property type="protein sequence ID" value="WVZ73627.1"/>
    <property type="molecule type" value="Genomic_DNA"/>
</dbReference>
<proteinExistence type="predicted"/>
<gene>
    <name evidence="2" type="ORF">U9M48_021912</name>
</gene>
<evidence type="ECO:0000259" key="1">
    <source>
        <dbReference type="Pfam" id="PF05678"/>
    </source>
</evidence>
<organism evidence="2 3">
    <name type="scientific">Paspalum notatum var. saurae</name>
    <dbReference type="NCBI Taxonomy" id="547442"/>
    <lineage>
        <taxon>Eukaryota</taxon>
        <taxon>Viridiplantae</taxon>
        <taxon>Streptophyta</taxon>
        <taxon>Embryophyta</taxon>
        <taxon>Tracheophyta</taxon>
        <taxon>Spermatophyta</taxon>
        <taxon>Magnoliopsida</taxon>
        <taxon>Liliopsida</taxon>
        <taxon>Poales</taxon>
        <taxon>Poaceae</taxon>
        <taxon>PACMAD clade</taxon>
        <taxon>Panicoideae</taxon>
        <taxon>Andropogonodae</taxon>
        <taxon>Paspaleae</taxon>
        <taxon>Paspalinae</taxon>
        <taxon>Paspalum</taxon>
    </lineage>
</organism>
<evidence type="ECO:0000313" key="2">
    <source>
        <dbReference type="EMBL" id="WVZ73627.1"/>
    </source>
</evidence>
<name>A0AAQ3TK10_PASNO</name>
<evidence type="ECO:0000313" key="3">
    <source>
        <dbReference type="Proteomes" id="UP001341281"/>
    </source>
</evidence>
<dbReference type="InterPro" id="IPR008889">
    <property type="entry name" value="VQ"/>
</dbReference>
<sequence length="122" mass="12528">MLVSSRVRNFRAMVQELTRSPPAAIFRPLPRRVHAAKPFVAVAVAAGQGCGGDGEQHGRHGASEATMAANSTAGGGGGISPVCPSALPVAVMAQQPPGVFDEVSDIWSPESFDSWGDLSDGT</sequence>
<protein>
    <recommendedName>
        <fullName evidence="1">VQ domain-containing protein</fullName>
    </recommendedName>
</protein>
<dbReference type="AlphaFoldDB" id="A0AAQ3TK10"/>
<feature type="domain" description="VQ" evidence="1">
    <location>
        <begin position="2"/>
        <end position="18"/>
    </location>
</feature>
<dbReference type="Proteomes" id="UP001341281">
    <property type="component" value="Chromosome 05"/>
</dbReference>